<evidence type="ECO:0000256" key="1">
    <source>
        <dbReference type="ARBA" id="ARBA00000085"/>
    </source>
</evidence>
<comment type="caution">
    <text evidence="7">The sequence shown here is derived from an EMBL/GenBank/DDBJ whole genome shotgun (WGS) entry which is preliminary data.</text>
</comment>
<dbReference type="SUPFAM" id="SSF47384">
    <property type="entry name" value="Homodimeric domain of signal transducing histidine kinase"/>
    <property type="match status" value="1"/>
</dbReference>
<dbReference type="Gene3D" id="2.60.40.10">
    <property type="entry name" value="Immunoglobulins"/>
    <property type="match status" value="1"/>
</dbReference>
<dbReference type="OrthoDB" id="9806995at2"/>
<gene>
    <name evidence="7" type="ORF">BC751_2095</name>
</gene>
<evidence type="ECO:0000256" key="4">
    <source>
        <dbReference type="SAM" id="Coils"/>
    </source>
</evidence>
<dbReference type="Gene3D" id="3.30.565.10">
    <property type="entry name" value="Histidine kinase-like ATPase, C-terminal domain"/>
    <property type="match status" value="1"/>
</dbReference>
<dbReference type="PROSITE" id="PS50109">
    <property type="entry name" value="HIS_KIN"/>
    <property type="match status" value="1"/>
</dbReference>
<proteinExistence type="predicted"/>
<evidence type="ECO:0000256" key="5">
    <source>
        <dbReference type="SAM" id="Phobius"/>
    </source>
</evidence>
<dbReference type="InterPro" id="IPR003594">
    <property type="entry name" value="HATPase_dom"/>
</dbReference>
<dbReference type="SUPFAM" id="SSF55874">
    <property type="entry name" value="ATPase domain of HSP90 chaperone/DNA topoisomerase II/histidine kinase"/>
    <property type="match status" value="1"/>
</dbReference>
<name>A0A4Q7PAF8_9BACT</name>
<keyword evidence="8" id="KW-1185">Reference proteome</keyword>
<feature type="domain" description="Histidine kinase" evidence="6">
    <location>
        <begin position="830"/>
        <end position="1070"/>
    </location>
</feature>
<comment type="catalytic activity">
    <reaction evidence="1">
        <text>ATP + protein L-histidine = ADP + protein N-phospho-L-histidine.</text>
        <dbReference type="EC" id="2.7.13.3"/>
    </reaction>
</comment>
<dbReference type="EC" id="2.7.13.3" evidence="2"/>
<keyword evidence="4" id="KW-0175">Coiled coil</keyword>
<dbReference type="PRINTS" id="PR00344">
    <property type="entry name" value="BCTRLSENSOR"/>
</dbReference>
<dbReference type="Gene3D" id="2.130.10.10">
    <property type="entry name" value="YVTN repeat-like/Quinoprotein amine dehydrogenase"/>
    <property type="match status" value="3"/>
</dbReference>
<dbReference type="SUPFAM" id="SSF50998">
    <property type="entry name" value="Quinoprotein alcohol dehydrogenase-like"/>
    <property type="match status" value="1"/>
</dbReference>
<dbReference type="PANTHER" id="PTHR43065:SF42">
    <property type="entry name" value="TWO-COMPONENT SENSOR PPRA"/>
    <property type="match status" value="1"/>
</dbReference>
<dbReference type="InterPro" id="IPR011123">
    <property type="entry name" value="Y_Y_Y"/>
</dbReference>
<evidence type="ECO:0000313" key="7">
    <source>
        <dbReference type="EMBL" id="RZS96520.1"/>
    </source>
</evidence>
<dbReference type="CDD" id="cd00082">
    <property type="entry name" value="HisKA"/>
    <property type="match status" value="1"/>
</dbReference>
<dbReference type="InterPro" id="IPR036890">
    <property type="entry name" value="HATPase_C_sf"/>
</dbReference>
<dbReference type="Pfam" id="PF02518">
    <property type="entry name" value="HATPase_c"/>
    <property type="match status" value="1"/>
</dbReference>
<evidence type="ECO:0000259" key="6">
    <source>
        <dbReference type="PROSITE" id="PS50109"/>
    </source>
</evidence>
<dbReference type="InterPro" id="IPR011047">
    <property type="entry name" value="Quinoprotein_ADH-like_sf"/>
</dbReference>
<dbReference type="InterPro" id="IPR013783">
    <property type="entry name" value="Ig-like_fold"/>
</dbReference>
<feature type="coiled-coil region" evidence="4">
    <location>
        <begin position="791"/>
        <end position="821"/>
    </location>
</feature>
<dbReference type="GO" id="GO:0000155">
    <property type="term" value="F:phosphorelay sensor kinase activity"/>
    <property type="evidence" value="ECO:0007669"/>
    <property type="project" value="InterPro"/>
</dbReference>
<dbReference type="Gene3D" id="1.10.287.130">
    <property type="match status" value="1"/>
</dbReference>
<reference evidence="7 8" key="1">
    <citation type="submission" date="2019-02" db="EMBL/GenBank/DDBJ databases">
        <title>Genomic Encyclopedia of Archaeal and Bacterial Type Strains, Phase II (KMG-II): from individual species to whole genera.</title>
        <authorList>
            <person name="Goeker M."/>
        </authorList>
    </citation>
    <scope>NUCLEOTIDE SEQUENCE [LARGE SCALE GENOMIC DNA]</scope>
    <source>
        <strain evidence="7 8">DSM 21411</strain>
    </source>
</reference>
<dbReference type="InterPro" id="IPR036097">
    <property type="entry name" value="HisK_dim/P_sf"/>
</dbReference>
<dbReference type="InterPro" id="IPR004358">
    <property type="entry name" value="Sig_transdc_His_kin-like_C"/>
</dbReference>
<dbReference type="RefSeq" id="WP_130275430.1">
    <property type="nucleotide sequence ID" value="NZ_SGXG01000001.1"/>
</dbReference>
<dbReference type="EMBL" id="SGXG01000001">
    <property type="protein sequence ID" value="RZS96520.1"/>
    <property type="molecule type" value="Genomic_DNA"/>
</dbReference>
<evidence type="ECO:0000256" key="2">
    <source>
        <dbReference type="ARBA" id="ARBA00012438"/>
    </source>
</evidence>
<dbReference type="PANTHER" id="PTHR43065">
    <property type="entry name" value="SENSOR HISTIDINE KINASE"/>
    <property type="match status" value="1"/>
</dbReference>
<dbReference type="InterPro" id="IPR005467">
    <property type="entry name" value="His_kinase_dom"/>
</dbReference>
<keyword evidence="5" id="KW-0812">Transmembrane</keyword>
<keyword evidence="3" id="KW-0597">Phosphoprotein</keyword>
<dbReference type="InterPro" id="IPR015943">
    <property type="entry name" value="WD40/YVTN_repeat-like_dom_sf"/>
</dbReference>
<dbReference type="SMART" id="SM00387">
    <property type="entry name" value="HATPase_c"/>
    <property type="match status" value="1"/>
</dbReference>
<dbReference type="Proteomes" id="UP000292209">
    <property type="component" value="Unassembled WGS sequence"/>
</dbReference>
<organism evidence="7 8">
    <name type="scientific">Cecembia calidifontis</name>
    <dbReference type="NCBI Taxonomy" id="1187080"/>
    <lineage>
        <taxon>Bacteria</taxon>
        <taxon>Pseudomonadati</taxon>
        <taxon>Bacteroidota</taxon>
        <taxon>Cytophagia</taxon>
        <taxon>Cytophagales</taxon>
        <taxon>Cyclobacteriaceae</taxon>
        <taxon>Cecembia</taxon>
    </lineage>
</organism>
<dbReference type="Pfam" id="PF07495">
    <property type="entry name" value="Y_Y_Y"/>
    <property type="match status" value="1"/>
</dbReference>
<evidence type="ECO:0000256" key="3">
    <source>
        <dbReference type="ARBA" id="ARBA00022553"/>
    </source>
</evidence>
<dbReference type="SMART" id="SM00388">
    <property type="entry name" value="HisKA"/>
    <property type="match status" value="1"/>
</dbReference>
<dbReference type="InterPro" id="IPR003661">
    <property type="entry name" value="HisK_dim/P_dom"/>
</dbReference>
<keyword evidence="5" id="KW-0472">Membrane</keyword>
<sequence>MAHQLHKTFLFLFLTCWIYVPSILFAQSIYEQVGRLPVTAYSTEEYGGHPVVVSAIQSKDGLMYFGTNQGLHEYDGVSWRSLFKSKEVYEITSFAKDAKGRIFYSGGDFGYLEADPSGETRAVSLLHLIPEELRSNFPAWEIHYLNGFILLRTRNHQLIRLELHEDLTLKSLKSWQAETRFGMSFLVENQLYVQQAERGLYRLEGEDIKLIPNTEIFGKVLLSVILPYLGDKGTSLLLGGAMAGFYLLEGSVLTKFPTEVDQLIKENQLRSAITFQENYILTFHGAGIVIMNPKGEILKRMGSDQNLPSNVVINVYLDQNEGLWALTEDGMARIGINSPIQTFGKDLGINSAVRSIEKQGEKLYLGTNTGLLKFEPSDKQFKQVPRIGNFTISDLWTDGEDLIVTNGGSLEVIRNGKAIGFYTGKEGNYARSLFISKNNPNLLLVTATNGVMVYQRGLSKDFPWEYKGNVPGIESFSSYFFEDKDGTIFTLSLGKIYSLTTGEIGLEKGDPTKIKVASFESNMYEDSFSLVDGEFYKTSSDGMQKYSSKEGKFVPTDDFSLVEKDLIDFYQHKSGVIWYESFDKKKHILKRNAEGKFLKDEKPNSLAPYLSFEDYIDEDSILWFGTPKGLIRYDPKKDNQTDKVFFTLIRRIETKTDTIPLPFYGRKKDVPAVERKENSYRFEFAAPYFEEEKKTKYQTYLEGFDLDWVDWNDNRFKEYTNLSPGTYIFHVRAMAHTGRISEEATYSFVVLPPWYATWWAYILYALLIGAAITGIVKWRSRKLKAENLLLEERVNERTAELEKSLEELKSTQAQLIQSEKMASLGELTAGIAHEIQNPLNFVNNFSELNKELVLEAKEELGKGNLDEAKNILGDIVENSEKINHHGKRAESIVKGMLQHSRTGSGKKELTDLNALADEYLRLSYHGLRAKDKSFQSDFKVDLDPNVPKLEVMPQDIGRVFLNLINNAFYTVNQKRKKSQEHGEGSFKPLVTVKTKKLKGAIEITITDNGDGIPESIKSKIFQPFFTTKPTGQGTGLGLSLSYDIVKAHGGEISVESQEGLGTIFNISLPI</sequence>
<feature type="transmembrane region" description="Helical" evidence="5">
    <location>
        <begin position="758"/>
        <end position="776"/>
    </location>
</feature>
<dbReference type="AlphaFoldDB" id="A0A4Q7PAF8"/>
<keyword evidence="5" id="KW-1133">Transmembrane helix</keyword>
<protein>
    <recommendedName>
        <fullName evidence="2">histidine kinase</fullName>
        <ecNumber evidence="2">2.7.13.3</ecNumber>
    </recommendedName>
</protein>
<evidence type="ECO:0000313" key="8">
    <source>
        <dbReference type="Proteomes" id="UP000292209"/>
    </source>
</evidence>
<accession>A0A4Q7PAF8</accession>